<protein>
    <submittedName>
        <fullName evidence="2">Uncharacterized protein</fullName>
    </submittedName>
</protein>
<dbReference type="RefSeq" id="WP_020815199.1">
    <property type="nucleotide sequence ID" value="NZ_ATAY01000028.1"/>
</dbReference>
<keyword evidence="1" id="KW-0472">Membrane</keyword>
<dbReference type="AlphaFoldDB" id="U4R235"/>
<reference evidence="2 3" key="1">
    <citation type="journal article" date="2013" name="Genome Announc.">
        <title>Draft Genome Sequence of the Cellulolytic Bacterium Clostridium papyrosolvens C7 (ATCC 700395).</title>
        <authorList>
            <person name="Zepeda V."/>
            <person name="Dassa B."/>
            <person name="Borovok I."/>
            <person name="Lamed R."/>
            <person name="Bayer E.A."/>
            <person name="Cate J.H."/>
        </authorList>
    </citation>
    <scope>NUCLEOTIDE SEQUENCE [LARGE SCALE GENOMIC DNA]</scope>
    <source>
        <strain evidence="2 3">C7</strain>
    </source>
</reference>
<dbReference type="EMBL" id="ATAY01000028">
    <property type="protein sequence ID" value="EPR12327.1"/>
    <property type="molecule type" value="Genomic_DNA"/>
</dbReference>
<keyword evidence="1" id="KW-1133">Transmembrane helix</keyword>
<feature type="transmembrane region" description="Helical" evidence="1">
    <location>
        <begin position="81"/>
        <end position="102"/>
    </location>
</feature>
<organism evidence="2 3">
    <name type="scientific">Ruminiclostridium papyrosolvens C7</name>
    <dbReference type="NCBI Taxonomy" id="1330534"/>
    <lineage>
        <taxon>Bacteria</taxon>
        <taxon>Bacillati</taxon>
        <taxon>Bacillota</taxon>
        <taxon>Clostridia</taxon>
        <taxon>Eubacteriales</taxon>
        <taxon>Oscillospiraceae</taxon>
        <taxon>Ruminiclostridium</taxon>
    </lineage>
</organism>
<dbReference type="OrthoDB" id="2237627at2"/>
<gene>
    <name evidence="2" type="ORF">L323_08245</name>
</gene>
<dbReference type="STRING" id="1330534.L323_08245"/>
<accession>U4R235</accession>
<evidence type="ECO:0000256" key="1">
    <source>
        <dbReference type="SAM" id="Phobius"/>
    </source>
</evidence>
<feature type="transmembrane region" description="Helical" evidence="1">
    <location>
        <begin position="43"/>
        <end position="69"/>
    </location>
</feature>
<feature type="transmembrane region" description="Helical" evidence="1">
    <location>
        <begin position="111"/>
        <end position="133"/>
    </location>
</feature>
<comment type="caution">
    <text evidence="2">The sequence shown here is derived from an EMBL/GenBank/DDBJ whole genome shotgun (WGS) entry which is preliminary data.</text>
</comment>
<proteinExistence type="predicted"/>
<keyword evidence="1" id="KW-0812">Transmembrane</keyword>
<evidence type="ECO:0000313" key="2">
    <source>
        <dbReference type="EMBL" id="EPR12327.1"/>
    </source>
</evidence>
<evidence type="ECO:0000313" key="3">
    <source>
        <dbReference type="Proteomes" id="UP000016860"/>
    </source>
</evidence>
<dbReference type="Proteomes" id="UP000016860">
    <property type="component" value="Unassembled WGS sequence"/>
</dbReference>
<sequence length="134" mass="14902">MKECPNCKTIHETNTRYCECGYDLRLNTIDDTKIKYPVSSKKFLIIILINLFSSVVGISLTPIILIGLFGFLVSPSTGSKVITSLIIVIFLTALVISNYLIIRKVPGKGKIYLALTGLTAFLLGFMLLFNAYFK</sequence>
<name>U4R235_9FIRM</name>